<dbReference type="Gene3D" id="6.10.340.10">
    <property type="match status" value="1"/>
</dbReference>
<evidence type="ECO:0000256" key="3">
    <source>
        <dbReference type="ARBA" id="ARBA00012438"/>
    </source>
</evidence>
<evidence type="ECO:0000313" key="15">
    <source>
        <dbReference type="EMBL" id="EMT51540.1"/>
    </source>
</evidence>
<evidence type="ECO:0000256" key="11">
    <source>
        <dbReference type="ARBA" id="ARBA00023136"/>
    </source>
</evidence>
<dbReference type="Gene3D" id="3.30.565.10">
    <property type="entry name" value="Histidine kinase-like ATPase, C-terminal domain"/>
    <property type="match status" value="1"/>
</dbReference>
<protein>
    <recommendedName>
        <fullName evidence="3">histidine kinase</fullName>
        <ecNumber evidence="3">2.7.13.3</ecNumber>
    </recommendedName>
</protein>
<keyword evidence="10" id="KW-0902">Two-component regulatory system</keyword>
<dbReference type="SUPFAM" id="SSF55874">
    <property type="entry name" value="ATPase domain of HSP90 chaperone/DNA topoisomerase II/histidine kinase"/>
    <property type="match status" value="1"/>
</dbReference>
<evidence type="ECO:0000256" key="2">
    <source>
        <dbReference type="ARBA" id="ARBA00004651"/>
    </source>
</evidence>
<dbReference type="PANTHER" id="PTHR44936">
    <property type="entry name" value="SENSOR PROTEIN CREC"/>
    <property type="match status" value="1"/>
</dbReference>
<evidence type="ECO:0000256" key="6">
    <source>
        <dbReference type="ARBA" id="ARBA00022679"/>
    </source>
</evidence>
<keyword evidence="6" id="KW-0808">Transferase</keyword>
<feature type="domain" description="HAMP" evidence="14">
    <location>
        <begin position="187"/>
        <end position="239"/>
    </location>
</feature>
<proteinExistence type="predicted"/>
<dbReference type="Pfam" id="PF00512">
    <property type="entry name" value="HisKA"/>
    <property type="match status" value="1"/>
</dbReference>
<keyword evidence="11 12" id="KW-0472">Membrane</keyword>
<keyword evidence="9" id="KW-0067">ATP-binding</keyword>
<dbReference type="OrthoDB" id="14660at2"/>
<comment type="catalytic activity">
    <reaction evidence="1">
        <text>ATP + protein L-histidine = ADP + protein N-phospho-L-histidine.</text>
        <dbReference type="EC" id="2.7.13.3"/>
    </reaction>
</comment>
<keyword evidence="7" id="KW-0547">Nucleotide-binding</keyword>
<dbReference type="InterPro" id="IPR050980">
    <property type="entry name" value="2C_sensor_his_kinase"/>
</dbReference>
<dbReference type="Proteomes" id="UP000012081">
    <property type="component" value="Unassembled WGS sequence"/>
</dbReference>
<evidence type="ECO:0000256" key="10">
    <source>
        <dbReference type="ARBA" id="ARBA00023012"/>
    </source>
</evidence>
<feature type="transmembrane region" description="Helical" evidence="12">
    <location>
        <begin position="12"/>
        <end position="37"/>
    </location>
</feature>
<organism evidence="15 16">
    <name type="scientific">Brevibacillus borstelensis AK1</name>
    <dbReference type="NCBI Taxonomy" id="1300222"/>
    <lineage>
        <taxon>Bacteria</taxon>
        <taxon>Bacillati</taxon>
        <taxon>Bacillota</taxon>
        <taxon>Bacilli</taxon>
        <taxon>Bacillales</taxon>
        <taxon>Paenibacillaceae</taxon>
        <taxon>Brevibacillus</taxon>
    </lineage>
</organism>
<evidence type="ECO:0000256" key="1">
    <source>
        <dbReference type="ARBA" id="ARBA00000085"/>
    </source>
</evidence>
<name>M8E7W1_9BACL</name>
<dbReference type="STRING" id="1300222.I532_16488"/>
<dbReference type="RefSeq" id="WP_003389574.1">
    <property type="nucleotide sequence ID" value="NZ_APBN01000007.1"/>
</dbReference>
<comment type="subcellular location">
    <subcellularLocation>
        <location evidence="2">Cell membrane</location>
        <topology evidence="2">Multi-pass membrane protein</topology>
    </subcellularLocation>
</comment>
<comment type="caution">
    <text evidence="15">The sequence shown here is derived from an EMBL/GenBank/DDBJ whole genome shotgun (WGS) entry which is preliminary data.</text>
</comment>
<dbReference type="InterPro" id="IPR036890">
    <property type="entry name" value="HATPase_C_sf"/>
</dbReference>
<feature type="transmembrane region" description="Helical" evidence="12">
    <location>
        <begin position="166"/>
        <end position="186"/>
    </location>
</feature>
<keyword evidence="5" id="KW-0597">Phosphoprotein</keyword>
<dbReference type="InterPro" id="IPR005467">
    <property type="entry name" value="His_kinase_dom"/>
</dbReference>
<dbReference type="PANTHER" id="PTHR44936:SF10">
    <property type="entry name" value="SENSOR PROTEIN RSTB"/>
    <property type="match status" value="1"/>
</dbReference>
<evidence type="ECO:0000256" key="4">
    <source>
        <dbReference type="ARBA" id="ARBA00022475"/>
    </source>
</evidence>
<keyword evidence="4" id="KW-1003">Cell membrane</keyword>
<dbReference type="Gene3D" id="1.10.287.130">
    <property type="match status" value="1"/>
</dbReference>
<dbReference type="PATRIC" id="fig|1300222.3.peg.3448"/>
<dbReference type="GO" id="GO:0000155">
    <property type="term" value="F:phosphorelay sensor kinase activity"/>
    <property type="evidence" value="ECO:0007669"/>
    <property type="project" value="InterPro"/>
</dbReference>
<dbReference type="InterPro" id="IPR003660">
    <property type="entry name" value="HAMP_dom"/>
</dbReference>
<dbReference type="SUPFAM" id="SSF47384">
    <property type="entry name" value="Homodimeric domain of signal transducing histidine kinase"/>
    <property type="match status" value="1"/>
</dbReference>
<dbReference type="PROSITE" id="PS50109">
    <property type="entry name" value="HIS_KIN"/>
    <property type="match status" value="1"/>
</dbReference>
<keyword evidence="16" id="KW-1185">Reference proteome</keyword>
<evidence type="ECO:0000256" key="8">
    <source>
        <dbReference type="ARBA" id="ARBA00022777"/>
    </source>
</evidence>
<dbReference type="GeneID" id="89498394"/>
<dbReference type="CDD" id="cd00082">
    <property type="entry name" value="HisKA"/>
    <property type="match status" value="1"/>
</dbReference>
<dbReference type="GO" id="GO:0005886">
    <property type="term" value="C:plasma membrane"/>
    <property type="evidence" value="ECO:0007669"/>
    <property type="project" value="UniProtKB-SubCell"/>
</dbReference>
<reference evidence="15 16" key="1">
    <citation type="submission" date="2013-03" db="EMBL/GenBank/DDBJ databases">
        <title>Assembly of a new bacterial strain Brevibacillus borstelensis AK1.</title>
        <authorList>
            <person name="Rajan I."/>
            <person name="PoliReddy D."/>
            <person name="Sugumar T."/>
            <person name="Rathinam K."/>
            <person name="Alqarawi S."/>
            <person name="Khalil A.B."/>
            <person name="Sivakumar N."/>
        </authorList>
    </citation>
    <scope>NUCLEOTIDE SEQUENCE [LARGE SCALE GENOMIC DNA]</scope>
    <source>
        <strain evidence="15 16">AK1</strain>
    </source>
</reference>
<dbReference type="EC" id="2.7.13.3" evidence="3"/>
<evidence type="ECO:0000256" key="9">
    <source>
        <dbReference type="ARBA" id="ARBA00022840"/>
    </source>
</evidence>
<dbReference type="GO" id="GO:0005524">
    <property type="term" value="F:ATP binding"/>
    <property type="evidence" value="ECO:0007669"/>
    <property type="project" value="UniProtKB-KW"/>
</dbReference>
<evidence type="ECO:0000259" key="13">
    <source>
        <dbReference type="PROSITE" id="PS50109"/>
    </source>
</evidence>
<sequence length="454" mass="52108">MKFRNSLLFKYLLIVLLAILLLPILFPLLSIALNTVLLGDDEPNMYRNGVWLEQMWHQEARQLAGADDEAISRRLTELKEKYEQASVFWVDAQGKTRLALPKDLGIPDQWTPSYTIQFMKEHYDADPFTTVAFIGNSRDKGFMVFQVDRSVIQTSSEQLSEKRDHLFIVVALVILCLFLFISWIFIYRLRKRLLGLEVAMTSPTENGIPKSIEVNNPDEIGRLEQAFNAMIRQLELGRKREQEEEQLRRQLIANLSHDLRTPLTSIRSHAYSLKQENLSEQGMQSVELIDHKIGYLAELIDNLLSYTLLSAGKYPYRPEPTDMVRLLRTILAHWYPAFERKGFTVELELPESAVVCRVDPMWIERILDNLLQNVLRHARTGRYLSVRLEPEGGQAAIRLEDRGPGMNGKSLNQGAGIGLTIVQLMLKEMQLKWEVKSDCGGTRMAIAGLRLNEI</sequence>
<evidence type="ECO:0000313" key="16">
    <source>
        <dbReference type="Proteomes" id="UP000012081"/>
    </source>
</evidence>
<dbReference type="Pfam" id="PF02518">
    <property type="entry name" value="HATPase_c"/>
    <property type="match status" value="1"/>
</dbReference>
<evidence type="ECO:0000256" key="12">
    <source>
        <dbReference type="SAM" id="Phobius"/>
    </source>
</evidence>
<accession>M8E7W1</accession>
<dbReference type="CDD" id="cd06225">
    <property type="entry name" value="HAMP"/>
    <property type="match status" value="1"/>
</dbReference>
<dbReference type="InterPro" id="IPR003594">
    <property type="entry name" value="HATPase_dom"/>
</dbReference>
<dbReference type="InterPro" id="IPR003661">
    <property type="entry name" value="HisK_dim/P_dom"/>
</dbReference>
<dbReference type="PROSITE" id="PS50885">
    <property type="entry name" value="HAMP"/>
    <property type="match status" value="1"/>
</dbReference>
<feature type="domain" description="Histidine kinase" evidence="13">
    <location>
        <begin position="254"/>
        <end position="446"/>
    </location>
</feature>
<dbReference type="EMBL" id="APBN01000007">
    <property type="protein sequence ID" value="EMT51540.1"/>
    <property type="molecule type" value="Genomic_DNA"/>
</dbReference>
<evidence type="ECO:0000259" key="14">
    <source>
        <dbReference type="PROSITE" id="PS50885"/>
    </source>
</evidence>
<dbReference type="AlphaFoldDB" id="M8E7W1"/>
<dbReference type="SMART" id="SM00387">
    <property type="entry name" value="HATPase_c"/>
    <property type="match status" value="1"/>
</dbReference>
<gene>
    <name evidence="15" type="ORF">I532_16488</name>
</gene>
<dbReference type="SMART" id="SM00388">
    <property type="entry name" value="HisKA"/>
    <property type="match status" value="1"/>
</dbReference>
<dbReference type="Pfam" id="PF00672">
    <property type="entry name" value="HAMP"/>
    <property type="match status" value="1"/>
</dbReference>
<keyword evidence="12" id="KW-1133">Transmembrane helix</keyword>
<keyword evidence="12" id="KW-0812">Transmembrane</keyword>
<evidence type="ECO:0000256" key="5">
    <source>
        <dbReference type="ARBA" id="ARBA00022553"/>
    </source>
</evidence>
<dbReference type="InterPro" id="IPR036097">
    <property type="entry name" value="HisK_dim/P_sf"/>
</dbReference>
<keyword evidence="8 15" id="KW-0418">Kinase</keyword>
<evidence type="ECO:0000256" key="7">
    <source>
        <dbReference type="ARBA" id="ARBA00022741"/>
    </source>
</evidence>